<sequence>MKGPAAALLPAEWQLYLSETRLATYRSCPFTEGCACTPERMAEAGFIHCPKKKNTLRLCQS</sequence>
<dbReference type="PANTHER" id="PTHR46771:SF3">
    <property type="entry name" value="BACULOVIRAL IAP REPEAT-CONTAINING PROTEIN 5"/>
    <property type="match status" value="1"/>
</dbReference>
<evidence type="ECO:0000313" key="5">
    <source>
        <dbReference type="Proteomes" id="UP000694403"/>
    </source>
</evidence>
<dbReference type="GO" id="GO:0005737">
    <property type="term" value="C:cytoplasm"/>
    <property type="evidence" value="ECO:0007669"/>
    <property type="project" value="UniProtKB-SubCell"/>
</dbReference>
<comment type="similarity">
    <text evidence="2">Belongs to the IAP family.</text>
</comment>
<keyword evidence="3" id="KW-0963">Cytoplasm</keyword>
<keyword evidence="5" id="KW-1185">Reference proteome</keyword>
<evidence type="ECO:0000313" key="4">
    <source>
        <dbReference type="Ensembl" id="ENSCSRP00000019415.1"/>
    </source>
</evidence>
<dbReference type="PANTHER" id="PTHR46771">
    <property type="entry name" value="DETERIN"/>
    <property type="match status" value="1"/>
</dbReference>
<protein>
    <submittedName>
        <fullName evidence="4">Uncharacterized protein</fullName>
    </submittedName>
</protein>
<accession>A0A8C3SW91</accession>
<evidence type="ECO:0000256" key="3">
    <source>
        <dbReference type="ARBA" id="ARBA00022490"/>
    </source>
</evidence>
<comment type="subcellular location">
    <subcellularLocation>
        <location evidence="1">Cytoplasm</location>
    </subcellularLocation>
</comment>
<dbReference type="Gene3D" id="1.10.1170.10">
    <property type="entry name" value="Inhibitor Of Apoptosis Protein (2mihbC-IAP-1), Chain A"/>
    <property type="match status" value="1"/>
</dbReference>
<dbReference type="Ensembl" id="ENSCSRT00000020298.1">
    <property type="protein sequence ID" value="ENSCSRP00000019415.1"/>
    <property type="gene ID" value="ENSCSRG00000014799.1"/>
</dbReference>
<organism evidence="4 5">
    <name type="scientific">Chelydra serpentina</name>
    <name type="common">Snapping turtle</name>
    <name type="synonym">Testudo serpentina</name>
    <dbReference type="NCBI Taxonomy" id="8475"/>
    <lineage>
        <taxon>Eukaryota</taxon>
        <taxon>Metazoa</taxon>
        <taxon>Chordata</taxon>
        <taxon>Craniata</taxon>
        <taxon>Vertebrata</taxon>
        <taxon>Euteleostomi</taxon>
        <taxon>Archelosauria</taxon>
        <taxon>Testudinata</taxon>
        <taxon>Testudines</taxon>
        <taxon>Cryptodira</taxon>
        <taxon>Durocryptodira</taxon>
        <taxon>Americhelydia</taxon>
        <taxon>Chelydroidea</taxon>
        <taxon>Chelydridae</taxon>
        <taxon>Chelydra</taxon>
    </lineage>
</organism>
<dbReference type="SUPFAM" id="SSF57924">
    <property type="entry name" value="Inhibitor of apoptosis (IAP) repeat"/>
    <property type="match status" value="1"/>
</dbReference>
<reference evidence="4" key="1">
    <citation type="submission" date="2025-08" db="UniProtKB">
        <authorList>
            <consortium name="Ensembl"/>
        </authorList>
    </citation>
    <scope>IDENTIFICATION</scope>
</reference>
<dbReference type="AlphaFoldDB" id="A0A8C3SW91"/>
<name>A0A8C3SW91_CHESE</name>
<dbReference type="InterPro" id="IPR051190">
    <property type="entry name" value="Baculoviral_IAP"/>
</dbReference>
<dbReference type="Proteomes" id="UP000694403">
    <property type="component" value="Unplaced"/>
</dbReference>
<proteinExistence type="inferred from homology"/>
<evidence type="ECO:0000256" key="1">
    <source>
        <dbReference type="ARBA" id="ARBA00004496"/>
    </source>
</evidence>
<reference evidence="4" key="2">
    <citation type="submission" date="2025-09" db="UniProtKB">
        <authorList>
            <consortium name="Ensembl"/>
        </authorList>
    </citation>
    <scope>IDENTIFICATION</scope>
</reference>
<evidence type="ECO:0000256" key="2">
    <source>
        <dbReference type="ARBA" id="ARBA00006672"/>
    </source>
</evidence>